<keyword evidence="2" id="KW-0732">Signal</keyword>
<dbReference type="InterPro" id="IPR016134">
    <property type="entry name" value="Dockerin_dom"/>
</dbReference>
<evidence type="ECO:0000256" key="2">
    <source>
        <dbReference type="SAM" id="SignalP"/>
    </source>
</evidence>
<dbReference type="InterPro" id="IPR011050">
    <property type="entry name" value="Pectin_lyase_fold/virulence"/>
</dbReference>
<accession>A0A918WMV7</accession>
<protein>
    <recommendedName>
        <fullName evidence="1">Probable pectate lyase C</fullName>
    </recommendedName>
</protein>
<dbReference type="InterPro" id="IPR012334">
    <property type="entry name" value="Pectin_lyas_fold"/>
</dbReference>
<feature type="domain" description="Dockerin" evidence="3">
    <location>
        <begin position="866"/>
        <end position="925"/>
    </location>
</feature>
<evidence type="ECO:0000259" key="3">
    <source>
        <dbReference type="PROSITE" id="PS51766"/>
    </source>
</evidence>
<dbReference type="EMBL" id="BMXI01000013">
    <property type="protein sequence ID" value="GHC60688.1"/>
    <property type="molecule type" value="Genomic_DNA"/>
</dbReference>
<dbReference type="InterPro" id="IPR007742">
    <property type="entry name" value="NosD_dom"/>
</dbReference>
<dbReference type="SUPFAM" id="SSF63446">
    <property type="entry name" value="Type I dockerin domain"/>
    <property type="match status" value="1"/>
</dbReference>
<dbReference type="Gene3D" id="2.160.20.10">
    <property type="entry name" value="Single-stranded right-handed beta-helix, Pectin lyase-like"/>
    <property type="match status" value="1"/>
</dbReference>
<dbReference type="InterPro" id="IPR036439">
    <property type="entry name" value="Dockerin_dom_sf"/>
</dbReference>
<reference evidence="4" key="2">
    <citation type="submission" date="2020-09" db="EMBL/GenBank/DDBJ databases">
        <authorList>
            <person name="Sun Q."/>
            <person name="Kim S."/>
        </authorList>
    </citation>
    <scope>NUCLEOTIDE SEQUENCE</scope>
    <source>
        <strain evidence="4">KCTC 12988</strain>
    </source>
</reference>
<name>A0A918WMV7_9BACT</name>
<proteinExistence type="predicted"/>
<dbReference type="AlphaFoldDB" id="A0A918WMV7"/>
<keyword evidence="5" id="KW-1185">Reference proteome</keyword>
<dbReference type="PROSITE" id="PS00018">
    <property type="entry name" value="EF_HAND_1"/>
    <property type="match status" value="1"/>
</dbReference>
<dbReference type="Gene3D" id="1.10.1330.10">
    <property type="entry name" value="Dockerin domain"/>
    <property type="match status" value="1"/>
</dbReference>
<dbReference type="RefSeq" id="WP_189571599.1">
    <property type="nucleotide sequence ID" value="NZ_BMXI01000013.1"/>
</dbReference>
<dbReference type="Pfam" id="PF05048">
    <property type="entry name" value="NosD"/>
    <property type="match status" value="1"/>
</dbReference>
<evidence type="ECO:0000313" key="4">
    <source>
        <dbReference type="EMBL" id="GHC60688.1"/>
    </source>
</evidence>
<feature type="chain" id="PRO_5037503138" description="Probable pectate lyase C" evidence="2">
    <location>
        <begin position="20"/>
        <end position="925"/>
    </location>
</feature>
<dbReference type="PROSITE" id="PS51766">
    <property type="entry name" value="DOCKERIN"/>
    <property type="match status" value="1"/>
</dbReference>
<organism evidence="4 5">
    <name type="scientific">Roseibacillus persicicus</name>
    <dbReference type="NCBI Taxonomy" id="454148"/>
    <lineage>
        <taxon>Bacteria</taxon>
        <taxon>Pseudomonadati</taxon>
        <taxon>Verrucomicrobiota</taxon>
        <taxon>Verrucomicrobiia</taxon>
        <taxon>Verrucomicrobiales</taxon>
        <taxon>Verrucomicrobiaceae</taxon>
        <taxon>Roseibacillus</taxon>
    </lineage>
</organism>
<gene>
    <name evidence="4" type="ORF">GCM10007100_30110</name>
</gene>
<reference evidence="4" key="1">
    <citation type="journal article" date="2014" name="Int. J. Syst. Evol. Microbiol.">
        <title>Complete genome sequence of Corynebacterium casei LMG S-19264T (=DSM 44701T), isolated from a smear-ripened cheese.</title>
        <authorList>
            <consortium name="US DOE Joint Genome Institute (JGI-PGF)"/>
            <person name="Walter F."/>
            <person name="Albersmeier A."/>
            <person name="Kalinowski J."/>
            <person name="Ruckert C."/>
        </authorList>
    </citation>
    <scope>NUCLEOTIDE SEQUENCE</scope>
    <source>
        <strain evidence="4">KCTC 12988</strain>
    </source>
</reference>
<feature type="signal peptide" evidence="2">
    <location>
        <begin position="1"/>
        <end position="19"/>
    </location>
</feature>
<sequence length="925" mass="98594">MRFLKFLLFLFPLSTSVSSAETLTVGSAETYPSISSAVAAADSGDVILLTAGIYEESVTLEKAITIQGPNVAVSAETGIALRNPEAIVRGGILIPASAAGSQIEGIAFENGADYSDQFVAIQVEAEDVSLRNLVFGRVGTQPTAGPDSCAARFADGANRGLVNGCFFGQNLNGVVLRSADSAILTENLFSAQTATGLVLSASATGATISRNRFVGNQIAVRNLGLDEVDLSSNYWASNWQFPPVVGGNRIEGPAIRSPWYSDWELESLVHGVSADEIIGEGERVSVSNLVVSESVTYSVEGGELELAHLVMEPNSVLRVVGGQLTLGLPDGGSHVIAGTFEVTHSLGSIEILDDTDFSGSTLALVSDFHIADGVNLSVTGSLDLDGCSLLGEGDFNLSVNIGATLRMRRCRVENGNLFIVANDVLVADNHFRGSGVTVLGPVDGARIFHNVFHDGVDDLNVFPGTVVVTESESWGNVESDAETRNRLVLNWLETGLDGRTLDADGNLYVQPGDPVCIAIESGGFTERIQAMEALLAYHTGYLSQPEFRPTSPWDNELYFDDQPLSVFGKVDTAVGFGFNHESPEGSLTDNRIGEIDLVAAMSEGRTVAFFREKDPANDMPLIDTRLTAWVADDAEYLNEPFTQNSSVLTIDGTVPQMTLEPWPVTQDLGEGPVDVSIDGVYTRAGTLDVSFAAFDELSGLNLDTASVRLEGDSMLPMILVETTEVTFSGELYTHFSFELPIDASTEDGLYNVVARVSDRSGNEASLLLGTIEVARQILAVEVQGQEWIAGGLNRAVEFVFTDSSEVVLERRTIPMEFSNQIGMASLVAVPLGTAHVSAKTAWTLRHRLSCSFDSGGDGTVSFTGTNQLRGGDLNGDNVISLQDFTLLRDSYFTTDSGADIDGSGGVNIVDYNILRSNYFTAGSSE</sequence>
<evidence type="ECO:0000256" key="1">
    <source>
        <dbReference type="ARBA" id="ARBA00016512"/>
    </source>
</evidence>
<evidence type="ECO:0000313" key="5">
    <source>
        <dbReference type="Proteomes" id="UP000644507"/>
    </source>
</evidence>
<dbReference type="SUPFAM" id="SSF51126">
    <property type="entry name" value="Pectin lyase-like"/>
    <property type="match status" value="1"/>
</dbReference>
<comment type="caution">
    <text evidence="4">The sequence shown here is derived from an EMBL/GenBank/DDBJ whole genome shotgun (WGS) entry which is preliminary data.</text>
</comment>
<dbReference type="Proteomes" id="UP000644507">
    <property type="component" value="Unassembled WGS sequence"/>
</dbReference>
<dbReference type="GO" id="GO:0000272">
    <property type="term" value="P:polysaccharide catabolic process"/>
    <property type="evidence" value="ECO:0007669"/>
    <property type="project" value="InterPro"/>
</dbReference>
<dbReference type="InterPro" id="IPR018247">
    <property type="entry name" value="EF_Hand_1_Ca_BS"/>
</dbReference>